<reference evidence="19 20" key="1">
    <citation type="submission" date="2018-09" db="EMBL/GenBank/DDBJ databases">
        <title>Genomic Encyclopedia of Archaeal and Bacterial Type Strains, Phase II (KMG-II): from individual species to whole genera.</title>
        <authorList>
            <person name="Goeker M."/>
        </authorList>
    </citation>
    <scope>NUCLEOTIDE SEQUENCE [LARGE SCALE GENOMIC DNA]</scope>
    <source>
        <strain evidence="19 20">DSM 17008</strain>
    </source>
</reference>
<keyword evidence="11 14" id="KW-0326">Glycosidase</keyword>
<feature type="domain" description="GH10" evidence="18">
    <location>
        <begin position="35"/>
        <end position="385"/>
    </location>
</feature>
<evidence type="ECO:0000259" key="18">
    <source>
        <dbReference type="PROSITE" id="PS51760"/>
    </source>
</evidence>
<comment type="pathway">
    <text evidence="3">Glycan degradation; xylan degradation.</text>
</comment>
<dbReference type="InterPro" id="IPR031158">
    <property type="entry name" value="GH10_AS"/>
</dbReference>
<dbReference type="EMBL" id="RAPK01000006">
    <property type="protein sequence ID" value="RKD76360.1"/>
    <property type="molecule type" value="Genomic_DNA"/>
</dbReference>
<organism evidence="19 20">
    <name type="scientific">Sinobaca qinghaiensis</name>
    <dbReference type="NCBI Taxonomy" id="342944"/>
    <lineage>
        <taxon>Bacteria</taxon>
        <taxon>Bacillati</taxon>
        <taxon>Bacillota</taxon>
        <taxon>Bacilli</taxon>
        <taxon>Bacillales</taxon>
        <taxon>Sporolactobacillaceae</taxon>
        <taxon>Sinobaca</taxon>
    </lineage>
</organism>
<dbReference type="UniPathway" id="UPA00114"/>
<comment type="caution">
    <text evidence="19">The sequence shown here is derived from an EMBL/GenBank/DDBJ whole genome shotgun (WGS) entry which is preliminary data.</text>
</comment>
<evidence type="ECO:0000256" key="15">
    <source>
        <dbReference type="SAM" id="Phobius"/>
    </source>
</evidence>
<feature type="transmembrane region" description="Helical" evidence="15">
    <location>
        <begin position="413"/>
        <end position="431"/>
    </location>
</feature>
<dbReference type="Pfam" id="PF00331">
    <property type="entry name" value="Glyco_hydro_10"/>
    <property type="match status" value="1"/>
</dbReference>
<evidence type="ECO:0000256" key="10">
    <source>
        <dbReference type="ARBA" id="ARBA00023277"/>
    </source>
</evidence>
<evidence type="ECO:0000256" key="6">
    <source>
        <dbReference type="ARBA" id="ARBA00022651"/>
    </source>
</evidence>
<evidence type="ECO:0000313" key="20">
    <source>
        <dbReference type="Proteomes" id="UP000285120"/>
    </source>
</evidence>
<evidence type="ECO:0000256" key="9">
    <source>
        <dbReference type="ARBA" id="ARBA00023088"/>
    </source>
</evidence>
<keyword evidence="6 19" id="KW-0858">Xylan degradation</keyword>
<keyword evidence="10 14" id="KW-0119">Carbohydrate metabolism</keyword>
<evidence type="ECO:0000256" key="5">
    <source>
        <dbReference type="ARBA" id="ARBA00022525"/>
    </source>
</evidence>
<dbReference type="SUPFAM" id="SSF51445">
    <property type="entry name" value="(Trans)glycosidases"/>
    <property type="match status" value="1"/>
</dbReference>
<dbReference type="Pfam" id="PF00746">
    <property type="entry name" value="Gram_pos_anchor"/>
    <property type="match status" value="1"/>
</dbReference>
<keyword evidence="9" id="KW-0572">Peptidoglycan-anchor</keyword>
<dbReference type="GO" id="GO:0031176">
    <property type="term" value="F:endo-1,4-beta-xylanase activity"/>
    <property type="evidence" value="ECO:0007669"/>
    <property type="project" value="UniProtKB-EC"/>
</dbReference>
<evidence type="ECO:0000256" key="7">
    <source>
        <dbReference type="ARBA" id="ARBA00022729"/>
    </source>
</evidence>
<dbReference type="OrthoDB" id="9809277at2"/>
<evidence type="ECO:0000256" key="1">
    <source>
        <dbReference type="ARBA" id="ARBA00000681"/>
    </source>
</evidence>
<dbReference type="EC" id="3.2.1.8" evidence="14"/>
<proteinExistence type="inferred from homology"/>
<keyword evidence="7 16" id="KW-0732">Signal</keyword>
<dbReference type="Gene3D" id="3.20.20.80">
    <property type="entry name" value="Glycosidases"/>
    <property type="match status" value="1"/>
</dbReference>
<feature type="active site" description="Nucleophile" evidence="13">
    <location>
        <position position="289"/>
    </location>
</feature>
<dbReference type="RefSeq" id="WP_120191770.1">
    <property type="nucleotide sequence ID" value="NZ_RAPK01000006.1"/>
</dbReference>
<dbReference type="PROSITE" id="PS51760">
    <property type="entry name" value="GH10_2"/>
    <property type="match status" value="1"/>
</dbReference>
<dbReference type="AlphaFoldDB" id="A0A419V8K6"/>
<evidence type="ECO:0000256" key="4">
    <source>
        <dbReference type="ARBA" id="ARBA00022512"/>
    </source>
</evidence>
<keyword evidence="20" id="KW-1185">Reference proteome</keyword>
<dbReference type="PANTHER" id="PTHR31490">
    <property type="entry name" value="GLYCOSYL HYDROLASE"/>
    <property type="match status" value="1"/>
</dbReference>
<evidence type="ECO:0000256" key="8">
    <source>
        <dbReference type="ARBA" id="ARBA00022801"/>
    </source>
</evidence>
<comment type="subcellular location">
    <subcellularLocation>
        <location evidence="2">Secreted</location>
        <location evidence="2">Cell wall</location>
        <topology evidence="2">Peptidoglycan-anchor</topology>
    </subcellularLocation>
</comment>
<protein>
    <recommendedName>
        <fullName evidence="14">Beta-xylanase</fullName>
        <ecNumber evidence="14">3.2.1.8</ecNumber>
    </recommendedName>
</protein>
<comment type="similarity">
    <text evidence="14">Belongs to the glycosyl hydrolase 10 (cellulase F) family.</text>
</comment>
<dbReference type="PRINTS" id="PR00134">
    <property type="entry name" value="GLHYDRLASE10"/>
</dbReference>
<evidence type="ECO:0000256" key="12">
    <source>
        <dbReference type="ARBA" id="ARBA00023326"/>
    </source>
</evidence>
<comment type="catalytic activity">
    <reaction evidence="1 14">
        <text>Endohydrolysis of (1-&gt;4)-beta-D-xylosidic linkages in xylans.</text>
        <dbReference type="EC" id="3.2.1.8"/>
    </reaction>
</comment>
<gene>
    <name evidence="19" type="ORF">ATL39_0577</name>
</gene>
<dbReference type="PROSITE" id="PS00591">
    <property type="entry name" value="GH10_1"/>
    <property type="match status" value="1"/>
</dbReference>
<dbReference type="NCBIfam" id="TIGR01167">
    <property type="entry name" value="LPXTG_anchor"/>
    <property type="match status" value="1"/>
</dbReference>
<keyword evidence="15" id="KW-0812">Transmembrane</keyword>
<feature type="chain" id="PRO_5038808194" description="Beta-xylanase" evidence="16">
    <location>
        <begin position="26"/>
        <end position="437"/>
    </location>
</feature>
<keyword evidence="15" id="KW-0472">Membrane</keyword>
<name>A0A419V8K6_9BACL</name>
<sequence length="437" mass="49553">MRKGLRTPLLSGLALALLAPVGAQGVDAQEETKGALEVAPMDERYEDSFKIGAAVEPYQLEGIHGDILKHHYNSLVAENVMKPEAIQPVEGEFNWEEADKIAAFANENDMELRFHTLIWHSQTPAWFFEDEEGNPMVEETDPERQEANKELLLERLDSHIKAVMERYKDDVDAWDVVNEAIADEASNEEGLRESEWYQVTGTDYIKEAFEAARKYGGEDAKLFINDYNTEIEPKRDHLYNLVEEMVDEGVPIDGVGHQSHIQLDWPSIEESRESFEMFAGLGLENQVTELDVSLYGYPPEPAYPTYEEIPDSLFETQAERYDQLFALYEEQDADLSSVTFWGIADDHTWLNDRAEEFNDGIGKDAPFAFDTEYNVKPAYWSMMDDEVPTEEEMEEGVTVEGGQLPDTATNNPLFALMGMGAATLFGALLFIRKRRSA</sequence>
<keyword evidence="15" id="KW-1133">Transmembrane helix</keyword>
<keyword evidence="5" id="KW-0964">Secreted</keyword>
<dbReference type="Proteomes" id="UP000285120">
    <property type="component" value="Unassembled WGS sequence"/>
</dbReference>
<feature type="domain" description="Gram-positive cocci surface proteins LPxTG" evidence="17">
    <location>
        <begin position="404"/>
        <end position="437"/>
    </location>
</feature>
<evidence type="ECO:0000256" key="13">
    <source>
        <dbReference type="PROSITE-ProRule" id="PRU10061"/>
    </source>
</evidence>
<dbReference type="GO" id="GO:0045493">
    <property type="term" value="P:xylan catabolic process"/>
    <property type="evidence" value="ECO:0007669"/>
    <property type="project" value="UniProtKB-UniPathway"/>
</dbReference>
<dbReference type="InterPro" id="IPR017853">
    <property type="entry name" value="GH"/>
</dbReference>
<evidence type="ECO:0000256" key="2">
    <source>
        <dbReference type="ARBA" id="ARBA00004168"/>
    </source>
</evidence>
<accession>A0A419V8K6</accession>
<evidence type="ECO:0000259" key="17">
    <source>
        <dbReference type="PROSITE" id="PS50847"/>
    </source>
</evidence>
<feature type="signal peptide" evidence="16">
    <location>
        <begin position="1"/>
        <end position="25"/>
    </location>
</feature>
<keyword evidence="12 14" id="KW-0624">Polysaccharide degradation</keyword>
<evidence type="ECO:0000256" key="16">
    <source>
        <dbReference type="SAM" id="SignalP"/>
    </source>
</evidence>
<dbReference type="PROSITE" id="PS50847">
    <property type="entry name" value="GRAM_POS_ANCHORING"/>
    <property type="match status" value="1"/>
</dbReference>
<evidence type="ECO:0000256" key="14">
    <source>
        <dbReference type="RuleBase" id="RU361174"/>
    </source>
</evidence>
<evidence type="ECO:0000313" key="19">
    <source>
        <dbReference type="EMBL" id="RKD76360.1"/>
    </source>
</evidence>
<dbReference type="PANTHER" id="PTHR31490:SF90">
    <property type="entry name" value="ENDO-1,4-BETA-XYLANASE A"/>
    <property type="match status" value="1"/>
</dbReference>
<keyword evidence="4" id="KW-0134">Cell wall</keyword>
<dbReference type="InterPro" id="IPR019931">
    <property type="entry name" value="LPXTG_anchor"/>
</dbReference>
<keyword evidence="8 14" id="KW-0378">Hydrolase</keyword>
<dbReference type="SMART" id="SM00633">
    <property type="entry name" value="Glyco_10"/>
    <property type="match status" value="1"/>
</dbReference>
<evidence type="ECO:0000256" key="11">
    <source>
        <dbReference type="ARBA" id="ARBA00023295"/>
    </source>
</evidence>
<dbReference type="InterPro" id="IPR044846">
    <property type="entry name" value="GH10"/>
</dbReference>
<dbReference type="InterPro" id="IPR001000">
    <property type="entry name" value="GH10_dom"/>
</dbReference>
<evidence type="ECO:0000256" key="3">
    <source>
        <dbReference type="ARBA" id="ARBA00004851"/>
    </source>
</evidence>